<evidence type="ECO:0000259" key="10">
    <source>
        <dbReference type="PROSITE" id="PS52004"/>
    </source>
</evidence>
<organism evidence="11 12">
    <name type="scientific">Streptantibioticus parmotrematis</name>
    <dbReference type="NCBI Taxonomy" id="2873249"/>
    <lineage>
        <taxon>Bacteria</taxon>
        <taxon>Bacillati</taxon>
        <taxon>Actinomycetota</taxon>
        <taxon>Actinomycetes</taxon>
        <taxon>Kitasatosporales</taxon>
        <taxon>Streptomycetaceae</taxon>
        <taxon>Streptantibioticus</taxon>
    </lineage>
</organism>
<dbReference type="Pfam" id="PF08659">
    <property type="entry name" value="KR"/>
    <property type="match status" value="1"/>
</dbReference>
<dbReference type="InterPro" id="IPR006162">
    <property type="entry name" value="Ppantetheine_attach_site"/>
</dbReference>
<keyword evidence="3" id="KW-0597">Phosphoprotein</keyword>
<dbReference type="SUPFAM" id="SSF53901">
    <property type="entry name" value="Thiolase-like"/>
    <property type="match status" value="1"/>
</dbReference>
<protein>
    <submittedName>
        <fullName evidence="11">SDR family NAD(P)-dependent oxidoreductase</fullName>
    </submittedName>
</protein>
<dbReference type="SMART" id="SM00827">
    <property type="entry name" value="PKS_AT"/>
    <property type="match status" value="1"/>
</dbReference>
<comment type="cofactor">
    <cofactor evidence="1">
        <name>pantetheine 4'-phosphate</name>
        <dbReference type="ChEBI" id="CHEBI:47942"/>
    </cofactor>
</comment>
<reference evidence="11 12" key="1">
    <citation type="submission" date="2021-08" db="EMBL/GenBank/DDBJ databases">
        <title>Streptomyces sp. PTM05 isolated from lichen.</title>
        <authorList>
            <person name="Somphong A."/>
            <person name="Phongsopitanun W."/>
            <person name="Tanasupawat S."/>
        </authorList>
    </citation>
    <scope>NUCLEOTIDE SEQUENCE [LARGE SCALE GENOMIC DNA]</scope>
    <source>
        <strain evidence="11 12">Ptm05</strain>
    </source>
</reference>
<dbReference type="SMART" id="SM00825">
    <property type="entry name" value="PKS_KS"/>
    <property type="match status" value="1"/>
</dbReference>
<dbReference type="InterPro" id="IPR049490">
    <property type="entry name" value="C883_1060-like_KR_N"/>
</dbReference>
<gene>
    <name evidence="11" type="ORF">K7472_10625</name>
</gene>
<dbReference type="Pfam" id="PF08990">
    <property type="entry name" value="Docking"/>
    <property type="match status" value="1"/>
</dbReference>
<dbReference type="InterPro" id="IPR020806">
    <property type="entry name" value="PKS_PP-bd"/>
</dbReference>
<dbReference type="Pfam" id="PF02801">
    <property type="entry name" value="Ketoacyl-synt_C"/>
    <property type="match status" value="1"/>
</dbReference>
<dbReference type="PROSITE" id="PS52004">
    <property type="entry name" value="KS3_2"/>
    <property type="match status" value="1"/>
</dbReference>
<dbReference type="InterPro" id="IPR016035">
    <property type="entry name" value="Acyl_Trfase/lysoPLipase"/>
</dbReference>
<comment type="caution">
    <text evidence="11">The sequence shown here is derived from an EMBL/GenBank/DDBJ whole genome shotgun (WGS) entry which is preliminary data.</text>
</comment>
<evidence type="ECO:0000256" key="1">
    <source>
        <dbReference type="ARBA" id="ARBA00001957"/>
    </source>
</evidence>
<dbReference type="InterPro" id="IPR014043">
    <property type="entry name" value="Acyl_transferase_dom"/>
</dbReference>
<proteinExistence type="predicted"/>
<evidence type="ECO:0000313" key="11">
    <source>
        <dbReference type="EMBL" id="MBY8885299.1"/>
    </source>
</evidence>
<accession>A0ABS7QU16</accession>
<name>A0ABS7QU16_9ACTN</name>
<dbReference type="PROSITE" id="PS00606">
    <property type="entry name" value="KS3_1"/>
    <property type="match status" value="1"/>
</dbReference>
<dbReference type="SUPFAM" id="SSF101173">
    <property type="entry name" value="Docking domain B of the erythromycin polyketide synthase (DEBS)"/>
    <property type="match status" value="1"/>
</dbReference>
<dbReference type="InterPro" id="IPR020841">
    <property type="entry name" value="PKS_Beta-ketoAc_synthase_dom"/>
</dbReference>
<dbReference type="Gene3D" id="3.40.47.10">
    <property type="match status" value="1"/>
</dbReference>
<feature type="region of interest" description="Disordered" evidence="8">
    <location>
        <begin position="1566"/>
        <end position="1599"/>
    </location>
</feature>
<dbReference type="Proteomes" id="UP001198565">
    <property type="component" value="Unassembled WGS sequence"/>
</dbReference>
<keyword evidence="5" id="KW-0045">Antibiotic biosynthesis</keyword>
<dbReference type="Gene3D" id="1.10.1200.10">
    <property type="entry name" value="ACP-like"/>
    <property type="match status" value="1"/>
</dbReference>
<dbReference type="InterPro" id="IPR014031">
    <property type="entry name" value="Ketoacyl_synth_C"/>
</dbReference>
<dbReference type="InterPro" id="IPR018201">
    <property type="entry name" value="Ketoacyl_synth_AS"/>
</dbReference>
<feature type="region of interest" description="Disordered" evidence="8">
    <location>
        <begin position="1154"/>
        <end position="1177"/>
    </location>
</feature>
<evidence type="ECO:0000256" key="7">
    <source>
        <dbReference type="ARBA" id="ARBA00023315"/>
    </source>
</evidence>
<evidence type="ECO:0000256" key="5">
    <source>
        <dbReference type="ARBA" id="ARBA00023194"/>
    </source>
</evidence>
<evidence type="ECO:0000256" key="8">
    <source>
        <dbReference type="SAM" id="MobiDB-lite"/>
    </source>
</evidence>
<dbReference type="InterPro" id="IPR016039">
    <property type="entry name" value="Thiolase-like"/>
</dbReference>
<keyword evidence="7" id="KW-0012">Acyltransferase</keyword>
<feature type="compositionally biased region" description="Low complexity" evidence="8">
    <location>
        <begin position="1566"/>
        <end position="1580"/>
    </location>
</feature>
<dbReference type="Pfam" id="PF00109">
    <property type="entry name" value="ketoacyl-synt"/>
    <property type="match status" value="1"/>
</dbReference>
<dbReference type="SUPFAM" id="SSF47336">
    <property type="entry name" value="ACP-like"/>
    <property type="match status" value="1"/>
</dbReference>
<dbReference type="SUPFAM" id="SSF55048">
    <property type="entry name" value="Probable ACP-binding domain of malonyl-CoA ACP transacylase"/>
    <property type="match status" value="1"/>
</dbReference>
<dbReference type="InterPro" id="IPR057326">
    <property type="entry name" value="KR_dom"/>
</dbReference>
<feature type="domain" description="Ketosynthase family 3 (KS3)" evidence="10">
    <location>
        <begin position="33"/>
        <end position="456"/>
    </location>
</feature>
<dbReference type="PANTHER" id="PTHR43775:SF51">
    <property type="entry name" value="INACTIVE PHENOLPHTHIOCEROL SYNTHESIS POLYKETIDE SYNTHASE TYPE I PKS1-RELATED"/>
    <property type="match status" value="1"/>
</dbReference>
<dbReference type="InterPro" id="IPR001227">
    <property type="entry name" value="Ac_transferase_dom_sf"/>
</dbReference>
<feature type="domain" description="Carrier" evidence="9">
    <location>
        <begin position="1490"/>
        <end position="1565"/>
    </location>
</feature>
<evidence type="ECO:0000256" key="4">
    <source>
        <dbReference type="ARBA" id="ARBA00022679"/>
    </source>
</evidence>
<evidence type="ECO:0000256" key="6">
    <source>
        <dbReference type="ARBA" id="ARBA00023268"/>
    </source>
</evidence>
<dbReference type="SMART" id="SM00822">
    <property type="entry name" value="PKS_KR"/>
    <property type="match status" value="1"/>
</dbReference>
<evidence type="ECO:0000259" key="9">
    <source>
        <dbReference type="PROSITE" id="PS50075"/>
    </source>
</evidence>
<evidence type="ECO:0000256" key="3">
    <source>
        <dbReference type="ARBA" id="ARBA00022553"/>
    </source>
</evidence>
<dbReference type="Pfam" id="PF00550">
    <property type="entry name" value="PP-binding"/>
    <property type="match status" value="1"/>
</dbReference>
<dbReference type="Pfam" id="PF00698">
    <property type="entry name" value="Acyl_transf_1"/>
    <property type="match status" value="1"/>
</dbReference>
<dbReference type="InterPro" id="IPR036299">
    <property type="entry name" value="Polyketide_synth_docking_sf"/>
</dbReference>
<dbReference type="SMART" id="SM01294">
    <property type="entry name" value="PKS_PP_betabranch"/>
    <property type="match status" value="1"/>
</dbReference>
<dbReference type="CDD" id="cd00833">
    <property type="entry name" value="PKS"/>
    <property type="match status" value="1"/>
</dbReference>
<dbReference type="InterPro" id="IPR009081">
    <property type="entry name" value="PP-bd_ACP"/>
</dbReference>
<dbReference type="Pfam" id="PF22621">
    <property type="entry name" value="CurL-like_PKS_C"/>
    <property type="match status" value="1"/>
</dbReference>
<dbReference type="InterPro" id="IPR013968">
    <property type="entry name" value="PKS_KR"/>
</dbReference>
<keyword evidence="12" id="KW-1185">Reference proteome</keyword>
<dbReference type="InterPro" id="IPR036736">
    <property type="entry name" value="ACP-like_sf"/>
</dbReference>
<dbReference type="PROSITE" id="PS00012">
    <property type="entry name" value="PHOSPHOPANTETHEINE"/>
    <property type="match status" value="1"/>
</dbReference>
<dbReference type="EMBL" id="JAINVZ010000005">
    <property type="protein sequence ID" value="MBY8885299.1"/>
    <property type="molecule type" value="Genomic_DNA"/>
</dbReference>
<dbReference type="InterPro" id="IPR036291">
    <property type="entry name" value="NAD(P)-bd_dom_sf"/>
</dbReference>
<dbReference type="Gene3D" id="3.30.70.3290">
    <property type="match status" value="1"/>
</dbReference>
<dbReference type="PROSITE" id="PS50075">
    <property type="entry name" value="CARRIER"/>
    <property type="match status" value="1"/>
</dbReference>
<dbReference type="SUPFAM" id="SSF52151">
    <property type="entry name" value="FabD/lysophospholipase-like"/>
    <property type="match status" value="1"/>
</dbReference>
<sequence>MAGEDKLREYLKRVTVDLADARRRLAEADARRHEPIAVVGMSCRFPGADGVDAYWRLLAEGRSAVLDEVPGGRFDLRPQIEENGVYTTRGAFLPDVAGWDARFFGVSPQEALRMDPQQRLLMELAWEALEDAGTPPPRLAGSRTAVMAGFSDPLQYARVQHVNDGQALFNDPYAGQGASASVVAGRLAYHFDFRGPTLTLDTACSSSLVAVHLAGAALRRGECDRALAAGAFLVLHTDMYVNGCATSMLAPDGLCKTFDAAADGYVLGEGAGVLVLKRLSDALADGDRVHAVVRGTAVNQDGRSNGLTAPSRQAQVDVIRRALAAAGAAPDEVAYVEAHGSGTQLGDAIELGALSEVFGNRRAESPLRVGAVKTNVGHTQAAAGMAGLIKAVLVLKHGTVPPNLNMAEPAESVREADGIAPVACAQPLPSGGDAPVLAGVSSFGWCGTNAHAVLAAAPEANDETSIPMSDREVLLPVSAACEPALGERLSGIAGRVDSVPLADTAYTLQSGRAHLEFRRAILATDRADAAARLADAAGAPGTRTVEGRPRVAYLLPGTGDQYPGMAQDLYRAEPVFAEAVEACLTAVRERCGTDLRPALFAAPEPGGANGRTVGLLLRPGADDGVDEAGAHRAETTHLTLFTVEYALARLLAHYGVLPDALIGYSLGEYVAACLAGVFTLDDALWVVASRARLIEAAPPGRMLAVAADADRVAAELALCGAQADVAAINGPAMTVVSGTPEAIATAARHLADAGLAHRILRSAHPFHSALLAPARDQLAAVVASVPRTPPATTLISNVTGAPLTADQATDPAYWAGHLTSPVRFADGLRACAETGVDAYVELGPGQTLGGLLRQNATPGGADPAVLGTLAAGWQTGAGTDERARVLETCGRLWELGVDLDWAAVRGDDTGRLVELPAYPFQRTRYWPEAAATTQLPTSDSQVGATTAQDLCYAPVWNHDITVAPEPEAHDVGGGPLVVFADPLGVGAALADRAQAAGAQVVEVVAGTEFRRDGRRVTIDPAEPAHYRELFAALPSVDTTAPLRIAHLWSLREPTGGPGYADDAELREAVRYGFDSLLHTVQALATTGQDVRLLTCTSGAAEVVGGDCVHPQQAMAHGFGRVVRAEHPGIDWRGLDLDPADSAERSARWAAEELDLRPWDGDPDDTSGEPGPGLVARRNGRRLVKDWRPVPLPDGGRLPVRTDGVYLVTGGTRGLGLALARHLVGLGVRRLALVGRTDLRAAATDPEGRAAAALAAVAELEADGADVLLLSADVGDPDALRRALGACREHFGALHGVLHAAGLPSAGMAARLTPDAAHRVLAPKVHAMGPLAELTGPTAPHGQRLELLVLYSSAVTVFGGLGEGDYCAANSVLDAYGEALAATAEGTRVLTVAWGPWRHDDWQAEGLGGALADRVRAHRERYGFGDEGGCAFLGRVAAAARGAVVAVRQPLKEGLREWAAITDLDALVGETAAAAGRARFPRPRLRTEYVAPRTPLETAIADSWGHHLGIEAVGVHDPFFDLGGNSLVGMAMVAAIEKRLERRIAPAVLFQHPTVAAFAAALDDRPAGAAPAAPASDSGSARGERRRRARGAHAASNSRK</sequence>
<dbReference type="RefSeq" id="WP_222976534.1">
    <property type="nucleotide sequence ID" value="NZ_JAINVZ010000005.1"/>
</dbReference>
<dbReference type="InterPro" id="IPR050091">
    <property type="entry name" value="PKS_NRPS_Biosynth_Enz"/>
</dbReference>
<dbReference type="PANTHER" id="PTHR43775">
    <property type="entry name" value="FATTY ACID SYNTHASE"/>
    <property type="match status" value="1"/>
</dbReference>
<evidence type="ECO:0000313" key="12">
    <source>
        <dbReference type="Proteomes" id="UP001198565"/>
    </source>
</evidence>
<dbReference type="SMART" id="SM00823">
    <property type="entry name" value="PKS_PP"/>
    <property type="match status" value="1"/>
</dbReference>
<dbReference type="InterPro" id="IPR016036">
    <property type="entry name" value="Malonyl_transacylase_ACP-bd"/>
</dbReference>
<dbReference type="Pfam" id="PF21394">
    <property type="entry name" value="Beta-ketacyl_N"/>
    <property type="match status" value="1"/>
</dbReference>
<keyword evidence="4" id="KW-0808">Transferase</keyword>
<keyword evidence="6" id="KW-0511">Multifunctional enzyme</keyword>
<dbReference type="CDD" id="cd08953">
    <property type="entry name" value="KR_2_SDR_x"/>
    <property type="match status" value="1"/>
</dbReference>
<dbReference type="Gene3D" id="3.40.50.720">
    <property type="entry name" value="NAD(P)-binding Rossmann-like Domain"/>
    <property type="match status" value="1"/>
</dbReference>
<dbReference type="SUPFAM" id="SSF51735">
    <property type="entry name" value="NAD(P)-binding Rossmann-fold domains"/>
    <property type="match status" value="2"/>
</dbReference>
<dbReference type="InterPro" id="IPR014030">
    <property type="entry name" value="Ketoacyl_synth_N"/>
</dbReference>
<dbReference type="Gene3D" id="3.40.366.10">
    <property type="entry name" value="Malonyl-Coenzyme A Acyl Carrier Protein, domain 2"/>
    <property type="match status" value="1"/>
</dbReference>
<keyword evidence="2" id="KW-0596">Phosphopantetheine</keyword>
<dbReference type="InterPro" id="IPR015083">
    <property type="entry name" value="NorB/c/GfsB-D-like_docking"/>
</dbReference>
<evidence type="ECO:0000256" key="2">
    <source>
        <dbReference type="ARBA" id="ARBA00022450"/>
    </source>
</evidence>